<gene>
    <name evidence="4" type="ORF">C2G38_1994032</name>
</gene>
<organism evidence="4 5">
    <name type="scientific">Gigaspora rosea</name>
    <dbReference type="NCBI Taxonomy" id="44941"/>
    <lineage>
        <taxon>Eukaryota</taxon>
        <taxon>Fungi</taxon>
        <taxon>Fungi incertae sedis</taxon>
        <taxon>Mucoromycota</taxon>
        <taxon>Glomeromycotina</taxon>
        <taxon>Glomeromycetes</taxon>
        <taxon>Diversisporales</taxon>
        <taxon>Gigasporaceae</taxon>
        <taxon>Gigaspora</taxon>
    </lineage>
</organism>
<sequence length="142" mass="15711">PPLTPTSLHLKFLASPINPSDINQIEGVYLIKPNFKTLGEHEKIVVAGNEGVTQVIGIGDKVEDLKVGDWVVMGKSAFETWQTPQTHAKATTDDVIRIPHEEIGIVKAATLTVNPCSAYHMLKDFAALKEGVYMYIHIDNRY</sequence>
<dbReference type="InterPro" id="IPR051034">
    <property type="entry name" value="Mito_Enoyl-ACP_Reductase"/>
</dbReference>
<keyword evidence="2" id="KW-0560">Oxidoreductase</keyword>
<evidence type="ECO:0000313" key="4">
    <source>
        <dbReference type="EMBL" id="RIB00666.1"/>
    </source>
</evidence>
<dbReference type="GO" id="GO:0005739">
    <property type="term" value="C:mitochondrion"/>
    <property type="evidence" value="ECO:0007669"/>
    <property type="project" value="TreeGrafter"/>
</dbReference>
<keyword evidence="5" id="KW-1185">Reference proteome</keyword>
<dbReference type="GO" id="GO:0006631">
    <property type="term" value="P:fatty acid metabolic process"/>
    <property type="evidence" value="ECO:0007669"/>
    <property type="project" value="TreeGrafter"/>
</dbReference>
<dbReference type="Pfam" id="PF08240">
    <property type="entry name" value="ADH_N"/>
    <property type="match status" value="1"/>
</dbReference>
<feature type="domain" description="Alcohol dehydrogenase-like N-terminal" evidence="3">
    <location>
        <begin position="6"/>
        <end position="77"/>
    </location>
</feature>
<reference evidence="4 5" key="1">
    <citation type="submission" date="2018-06" db="EMBL/GenBank/DDBJ databases">
        <title>Comparative genomics reveals the genomic features of Rhizophagus irregularis, R. cerebriforme, R. diaphanum and Gigaspora rosea, and their symbiotic lifestyle signature.</title>
        <authorList>
            <person name="Morin E."/>
            <person name="San Clemente H."/>
            <person name="Chen E.C.H."/>
            <person name="De La Providencia I."/>
            <person name="Hainaut M."/>
            <person name="Kuo A."/>
            <person name="Kohler A."/>
            <person name="Murat C."/>
            <person name="Tang N."/>
            <person name="Roy S."/>
            <person name="Loubradou J."/>
            <person name="Henrissat B."/>
            <person name="Grigoriev I.V."/>
            <person name="Corradi N."/>
            <person name="Roux C."/>
            <person name="Martin F.M."/>
        </authorList>
    </citation>
    <scope>NUCLEOTIDE SEQUENCE [LARGE SCALE GENOMIC DNA]</scope>
    <source>
        <strain evidence="4 5">DAOM 194757</strain>
    </source>
</reference>
<dbReference type="EMBL" id="QKWP01003815">
    <property type="protein sequence ID" value="RIB00666.1"/>
    <property type="molecule type" value="Genomic_DNA"/>
</dbReference>
<dbReference type="PANTHER" id="PTHR43981">
    <property type="entry name" value="ENOYL-[ACYL-CARRIER-PROTEIN] REDUCTASE, MITOCHONDRIAL"/>
    <property type="match status" value="1"/>
</dbReference>
<keyword evidence="1" id="KW-0521">NADP</keyword>
<dbReference type="SUPFAM" id="SSF50129">
    <property type="entry name" value="GroES-like"/>
    <property type="match status" value="1"/>
</dbReference>
<feature type="non-terminal residue" evidence="4">
    <location>
        <position position="1"/>
    </location>
</feature>
<dbReference type="Proteomes" id="UP000266673">
    <property type="component" value="Unassembled WGS sequence"/>
</dbReference>
<comment type="caution">
    <text evidence="4">The sequence shown here is derived from an EMBL/GenBank/DDBJ whole genome shotgun (WGS) entry which is preliminary data.</text>
</comment>
<evidence type="ECO:0000313" key="5">
    <source>
        <dbReference type="Proteomes" id="UP000266673"/>
    </source>
</evidence>
<dbReference type="InterPro" id="IPR013154">
    <property type="entry name" value="ADH-like_N"/>
</dbReference>
<dbReference type="AlphaFoldDB" id="A0A397U0S8"/>
<name>A0A397U0S8_9GLOM</name>
<evidence type="ECO:0000256" key="1">
    <source>
        <dbReference type="ARBA" id="ARBA00022857"/>
    </source>
</evidence>
<dbReference type="GO" id="GO:0016491">
    <property type="term" value="F:oxidoreductase activity"/>
    <property type="evidence" value="ECO:0007669"/>
    <property type="project" value="UniProtKB-KW"/>
</dbReference>
<dbReference type="InterPro" id="IPR011032">
    <property type="entry name" value="GroES-like_sf"/>
</dbReference>
<proteinExistence type="predicted"/>
<protein>
    <submittedName>
        <fullName evidence="4">Chaperonin 10-like protein</fullName>
    </submittedName>
</protein>
<dbReference type="Gene3D" id="3.40.50.720">
    <property type="entry name" value="NAD(P)-binding Rossmann-like Domain"/>
    <property type="match status" value="1"/>
</dbReference>
<dbReference type="Gene3D" id="3.90.180.10">
    <property type="entry name" value="Medium-chain alcohol dehydrogenases, catalytic domain"/>
    <property type="match status" value="1"/>
</dbReference>
<evidence type="ECO:0000259" key="3">
    <source>
        <dbReference type="Pfam" id="PF08240"/>
    </source>
</evidence>
<dbReference type="OrthoDB" id="7482721at2759"/>
<dbReference type="PANTHER" id="PTHR43981:SF2">
    <property type="entry name" value="ENOYL-[ACYL-CARRIER-PROTEIN] REDUCTASE, MITOCHONDRIAL"/>
    <property type="match status" value="1"/>
</dbReference>
<evidence type="ECO:0000256" key="2">
    <source>
        <dbReference type="ARBA" id="ARBA00023002"/>
    </source>
</evidence>
<accession>A0A397U0S8</accession>
<dbReference type="STRING" id="44941.A0A397U0S8"/>